<dbReference type="GO" id="GO:0005737">
    <property type="term" value="C:cytoplasm"/>
    <property type="evidence" value="ECO:0007669"/>
    <property type="project" value="UniProtKB-SubCell"/>
</dbReference>
<evidence type="ECO:0000256" key="1">
    <source>
        <dbReference type="ARBA" id="ARBA00009018"/>
    </source>
</evidence>
<evidence type="ECO:0000256" key="4">
    <source>
        <dbReference type="ARBA" id="ARBA00022993"/>
    </source>
</evidence>
<evidence type="ECO:0000313" key="8">
    <source>
        <dbReference type="Proteomes" id="UP000245880"/>
    </source>
</evidence>
<accession>A0A316ALK0</accession>
<comment type="function">
    <text evidence="5">Catalyzes the phosphorylation of the 3'-hydroxyl group of dephosphocoenzyme A to form coenzyme A.</text>
</comment>
<evidence type="ECO:0000256" key="5">
    <source>
        <dbReference type="HAMAP-Rule" id="MF_00376"/>
    </source>
</evidence>
<keyword evidence="2 5" id="KW-0547">Nucleotide-binding</keyword>
<organism evidence="7 8">
    <name type="scientific">Dyadobacter jejuensis</name>
    <dbReference type="NCBI Taxonomy" id="1082580"/>
    <lineage>
        <taxon>Bacteria</taxon>
        <taxon>Pseudomonadati</taxon>
        <taxon>Bacteroidota</taxon>
        <taxon>Cytophagia</taxon>
        <taxon>Cytophagales</taxon>
        <taxon>Spirosomataceae</taxon>
        <taxon>Dyadobacter</taxon>
    </lineage>
</organism>
<keyword evidence="5" id="KW-0808">Transferase</keyword>
<dbReference type="PANTHER" id="PTHR10695">
    <property type="entry name" value="DEPHOSPHO-COA KINASE-RELATED"/>
    <property type="match status" value="1"/>
</dbReference>
<dbReference type="GO" id="GO:0005524">
    <property type="term" value="F:ATP binding"/>
    <property type="evidence" value="ECO:0007669"/>
    <property type="project" value="UniProtKB-UniRule"/>
</dbReference>
<dbReference type="Gene3D" id="3.40.50.300">
    <property type="entry name" value="P-loop containing nucleotide triphosphate hydrolases"/>
    <property type="match status" value="1"/>
</dbReference>
<reference evidence="7 8" key="1">
    <citation type="submission" date="2018-03" db="EMBL/GenBank/DDBJ databases">
        <title>Genomic Encyclopedia of Archaeal and Bacterial Type Strains, Phase II (KMG-II): from individual species to whole genera.</title>
        <authorList>
            <person name="Goeker M."/>
        </authorList>
    </citation>
    <scope>NUCLEOTIDE SEQUENCE [LARGE SCALE GENOMIC DNA]</scope>
    <source>
        <strain evidence="7 8">DSM 100346</strain>
    </source>
</reference>
<dbReference type="GO" id="GO:0015937">
    <property type="term" value="P:coenzyme A biosynthetic process"/>
    <property type="evidence" value="ECO:0007669"/>
    <property type="project" value="UniProtKB-UniRule"/>
</dbReference>
<evidence type="ECO:0000313" key="7">
    <source>
        <dbReference type="EMBL" id="PWJ58278.1"/>
    </source>
</evidence>
<dbReference type="PANTHER" id="PTHR10695:SF46">
    <property type="entry name" value="BIFUNCTIONAL COENZYME A SYNTHASE-RELATED"/>
    <property type="match status" value="1"/>
</dbReference>
<feature type="binding site" evidence="5">
    <location>
        <begin position="19"/>
        <end position="24"/>
    </location>
    <ligand>
        <name>ATP</name>
        <dbReference type="ChEBI" id="CHEBI:30616"/>
    </ligand>
</feature>
<keyword evidence="5 7" id="KW-0418">Kinase</keyword>
<comment type="pathway">
    <text evidence="5">Cofactor biosynthesis; coenzyme A biosynthesis; CoA from (R)-pantothenate: step 5/5.</text>
</comment>
<dbReference type="HAMAP" id="MF_00376">
    <property type="entry name" value="Dephospho_CoA_kinase"/>
    <property type="match status" value="1"/>
</dbReference>
<dbReference type="CDD" id="cd02022">
    <property type="entry name" value="DPCK"/>
    <property type="match status" value="1"/>
</dbReference>
<dbReference type="UniPathway" id="UPA00241">
    <property type="reaction ID" value="UER00356"/>
</dbReference>
<protein>
    <recommendedName>
        <fullName evidence="5 6">Dephospho-CoA kinase</fullName>
        <ecNumber evidence="5 6">2.7.1.24</ecNumber>
    </recommendedName>
    <alternativeName>
        <fullName evidence="5">Dephosphocoenzyme A kinase</fullName>
    </alternativeName>
</protein>
<dbReference type="InterPro" id="IPR001977">
    <property type="entry name" value="Depp_CoAkinase"/>
</dbReference>
<evidence type="ECO:0000256" key="6">
    <source>
        <dbReference type="NCBIfam" id="TIGR00152"/>
    </source>
</evidence>
<keyword evidence="8" id="KW-1185">Reference proteome</keyword>
<dbReference type="EC" id="2.7.1.24" evidence="5 6"/>
<dbReference type="PROSITE" id="PS51219">
    <property type="entry name" value="DPCK"/>
    <property type="match status" value="1"/>
</dbReference>
<comment type="caution">
    <text evidence="7">The sequence shown here is derived from an EMBL/GenBank/DDBJ whole genome shotgun (WGS) entry which is preliminary data.</text>
</comment>
<dbReference type="EMBL" id="QGDT01000004">
    <property type="protein sequence ID" value="PWJ58278.1"/>
    <property type="molecule type" value="Genomic_DNA"/>
</dbReference>
<proteinExistence type="inferred from homology"/>
<dbReference type="RefSeq" id="WP_109674149.1">
    <property type="nucleotide sequence ID" value="NZ_QGDT01000004.1"/>
</dbReference>
<gene>
    <name evidence="5" type="primary">coaE</name>
    <name evidence="7" type="ORF">CLV98_104136</name>
</gene>
<dbReference type="InterPro" id="IPR027417">
    <property type="entry name" value="P-loop_NTPase"/>
</dbReference>
<comment type="similarity">
    <text evidence="1 5">Belongs to the CoaE family.</text>
</comment>
<dbReference type="Proteomes" id="UP000245880">
    <property type="component" value="Unassembled WGS sequence"/>
</dbReference>
<keyword evidence="4 5" id="KW-0173">Coenzyme A biosynthesis</keyword>
<keyword evidence="3 5" id="KW-0067">ATP-binding</keyword>
<dbReference type="GO" id="GO:0004140">
    <property type="term" value="F:dephospho-CoA kinase activity"/>
    <property type="evidence" value="ECO:0007669"/>
    <property type="project" value="UniProtKB-UniRule"/>
</dbReference>
<dbReference type="NCBIfam" id="TIGR00152">
    <property type="entry name" value="dephospho-CoA kinase"/>
    <property type="match status" value="1"/>
</dbReference>
<dbReference type="AlphaFoldDB" id="A0A316ALK0"/>
<comment type="catalytic activity">
    <reaction evidence="5">
        <text>3'-dephospho-CoA + ATP = ADP + CoA + H(+)</text>
        <dbReference type="Rhea" id="RHEA:18245"/>
        <dbReference type="ChEBI" id="CHEBI:15378"/>
        <dbReference type="ChEBI" id="CHEBI:30616"/>
        <dbReference type="ChEBI" id="CHEBI:57287"/>
        <dbReference type="ChEBI" id="CHEBI:57328"/>
        <dbReference type="ChEBI" id="CHEBI:456216"/>
        <dbReference type="EC" id="2.7.1.24"/>
    </reaction>
</comment>
<evidence type="ECO:0000256" key="2">
    <source>
        <dbReference type="ARBA" id="ARBA00022741"/>
    </source>
</evidence>
<dbReference type="SUPFAM" id="SSF52540">
    <property type="entry name" value="P-loop containing nucleoside triphosphate hydrolases"/>
    <property type="match status" value="1"/>
</dbReference>
<comment type="subcellular location">
    <subcellularLocation>
        <location evidence="5">Cytoplasm</location>
    </subcellularLocation>
</comment>
<keyword evidence="5" id="KW-0963">Cytoplasm</keyword>
<dbReference type="Pfam" id="PF01121">
    <property type="entry name" value="CoaE"/>
    <property type="match status" value="1"/>
</dbReference>
<dbReference type="OrthoDB" id="9812943at2"/>
<name>A0A316ALK0_9BACT</name>
<sequence>MGVDKANHPLQIGVTGGIGSGKSLVCKIFSCLQVPIYEADSRAHWLINHHDAIRERVVALLGPEAYDAAGVYNRRYVAEQVFAQPDKLAALNAIIHPIVRQDTAEWVQQQSGQPYIIKEAAIMKAAGDGNNLDFVVVVEAPESLRVRRVLHRDARSEAEIKAIIARQTTELERKQMADFVIHNDEVQALIPQVFHLHQLFLAKS</sequence>
<evidence type="ECO:0000256" key="3">
    <source>
        <dbReference type="ARBA" id="ARBA00022840"/>
    </source>
</evidence>